<dbReference type="AlphaFoldDB" id="A0A820EC42"/>
<dbReference type="Proteomes" id="UP000663836">
    <property type="component" value="Unassembled WGS sequence"/>
</dbReference>
<reference evidence="1" key="1">
    <citation type="submission" date="2021-02" db="EMBL/GenBank/DDBJ databases">
        <authorList>
            <person name="Nowell W R."/>
        </authorList>
    </citation>
    <scope>NUCLEOTIDE SEQUENCE</scope>
</reference>
<protein>
    <submittedName>
        <fullName evidence="1">Uncharacterized protein</fullName>
    </submittedName>
</protein>
<gene>
    <name evidence="1" type="ORF">JBS370_LOCUS38460</name>
</gene>
<feature type="non-terminal residue" evidence="1">
    <location>
        <position position="27"/>
    </location>
</feature>
<sequence length="27" mass="3304">MTLFKPVNQQSLTDLSTFFYKQYTKHH</sequence>
<evidence type="ECO:0000313" key="1">
    <source>
        <dbReference type="EMBL" id="CAF4244589.1"/>
    </source>
</evidence>
<accession>A0A820EC42</accession>
<comment type="caution">
    <text evidence="1">The sequence shown here is derived from an EMBL/GenBank/DDBJ whole genome shotgun (WGS) entry which is preliminary data.</text>
</comment>
<organism evidence="1 2">
    <name type="scientific">Rotaria sordida</name>
    <dbReference type="NCBI Taxonomy" id="392033"/>
    <lineage>
        <taxon>Eukaryota</taxon>
        <taxon>Metazoa</taxon>
        <taxon>Spiralia</taxon>
        <taxon>Gnathifera</taxon>
        <taxon>Rotifera</taxon>
        <taxon>Eurotatoria</taxon>
        <taxon>Bdelloidea</taxon>
        <taxon>Philodinida</taxon>
        <taxon>Philodinidae</taxon>
        <taxon>Rotaria</taxon>
    </lineage>
</organism>
<dbReference type="EMBL" id="CAJOBD010021133">
    <property type="protein sequence ID" value="CAF4244589.1"/>
    <property type="molecule type" value="Genomic_DNA"/>
</dbReference>
<evidence type="ECO:0000313" key="2">
    <source>
        <dbReference type="Proteomes" id="UP000663836"/>
    </source>
</evidence>
<proteinExistence type="predicted"/>
<name>A0A820EC42_9BILA</name>